<evidence type="ECO:0000256" key="7">
    <source>
        <dbReference type="SAM" id="Phobius"/>
    </source>
</evidence>
<dbReference type="Gene3D" id="1.20.1250.20">
    <property type="entry name" value="MFS general substrate transporter like domains"/>
    <property type="match status" value="1"/>
</dbReference>
<dbReference type="Proteomes" id="UP000050668">
    <property type="component" value="Unassembled WGS sequence"/>
</dbReference>
<evidence type="ECO:0000256" key="5">
    <source>
        <dbReference type="ARBA" id="ARBA00022989"/>
    </source>
</evidence>
<dbReference type="InterPro" id="IPR020846">
    <property type="entry name" value="MFS_dom"/>
</dbReference>
<dbReference type="Pfam" id="PF07690">
    <property type="entry name" value="MFS_1"/>
    <property type="match status" value="1"/>
</dbReference>
<gene>
    <name evidence="9" type="ORF">AEA09_16555</name>
</gene>
<keyword evidence="5 7" id="KW-1133">Transmembrane helix</keyword>
<organism evidence="9 10">
    <name type="scientific">Lysinibacillus contaminans</name>
    <dbReference type="NCBI Taxonomy" id="1293441"/>
    <lineage>
        <taxon>Bacteria</taxon>
        <taxon>Bacillati</taxon>
        <taxon>Bacillota</taxon>
        <taxon>Bacilli</taxon>
        <taxon>Bacillales</taxon>
        <taxon>Bacillaceae</taxon>
        <taxon>Lysinibacillus</taxon>
    </lineage>
</organism>
<accession>A0ABR5JW23</accession>
<evidence type="ECO:0000313" key="10">
    <source>
        <dbReference type="Proteomes" id="UP000050668"/>
    </source>
</evidence>
<feature type="transmembrane region" description="Helical" evidence="7">
    <location>
        <begin position="70"/>
        <end position="93"/>
    </location>
</feature>
<protein>
    <recommendedName>
        <fullName evidence="8">Major facilitator superfamily (MFS) profile domain-containing protein</fullName>
    </recommendedName>
</protein>
<feature type="transmembrane region" description="Helical" evidence="7">
    <location>
        <begin position="364"/>
        <end position="383"/>
    </location>
</feature>
<dbReference type="PANTHER" id="PTHR43266:SF2">
    <property type="entry name" value="MAJOR FACILITATOR SUPERFAMILY (MFS) PROFILE DOMAIN-CONTAINING PROTEIN"/>
    <property type="match status" value="1"/>
</dbReference>
<dbReference type="RefSeq" id="WP_245622894.1">
    <property type="nucleotide sequence ID" value="NZ_LGRV01000007.1"/>
</dbReference>
<feature type="transmembrane region" description="Helical" evidence="7">
    <location>
        <begin position="275"/>
        <end position="293"/>
    </location>
</feature>
<reference evidence="10" key="1">
    <citation type="submission" date="2015-07" db="EMBL/GenBank/DDBJ databases">
        <title>Fjat-14205 dsm 2895.</title>
        <authorList>
            <person name="Liu B."/>
            <person name="Wang J."/>
            <person name="Zhu Y."/>
            <person name="Liu G."/>
            <person name="Chen Q."/>
            <person name="Chen Z."/>
            <person name="Lan J."/>
            <person name="Che J."/>
            <person name="Ge C."/>
            <person name="Shi H."/>
            <person name="Pan Z."/>
            <person name="Liu X."/>
        </authorList>
    </citation>
    <scope>NUCLEOTIDE SEQUENCE [LARGE SCALE GENOMIC DNA]</scope>
    <source>
        <strain evidence="10">DSM 25560</strain>
    </source>
</reference>
<sequence>MTRKKVLLLSSIGMANIGEWVYFIALNVLVLNLTQSPLAVVMLYIFAPIATITANVWAGSFVDRFNQRKLLMALDLSRAILVVCLFFSSSLVAIYCLSFFIHIANAIFATSSLVFMTKLVPTAEQQRFNALKNFIQTVGFIVGPSIAGALFFIGATTTAILFYSVALICSFMLISRLPNLSTNELEKKNLSWSIIKEDWHLVYHFSKKHIHLVLIYLLFCHVIILTTAIDSLEVSFSTVVLNLSTSMYGLLVSFAGVGAFSGAMINSLFSHKLKLNFMIGYGTLFTGIGYLIFSISHTFTWAAIGFFVLTFAFSFANTGFSTFIQQNIPIDILGRFTSIYSIAESLGIIVLTLGVGIFSQTFGIRLVVFSATILLIVVASLLISHTKQEV</sequence>
<feature type="transmembrane region" description="Helical" evidence="7">
    <location>
        <begin position="249"/>
        <end position="268"/>
    </location>
</feature>
<evidence type="ECO:0000259" key="8">
    <source>
        <dbReference type="PROSITE" id="PS50850"/>
    </source>
</evidence>
<comment type="caution">
    <text evidence="9">The sequence shown here is derived from an EMBL/GenBank/DDBJ whole genome shotgun (WGS) entry which is preliminary data.</text>
</comment>
<keyword evidence="10" id="KW-1185">Reference proteome</keyword>
<feature type="transmembrane region" description="Helical" evidence="7">
    <location>
        <begin position="210"/>
        <end position="229"/>
    </location>
</feature>
<evidence type="ECO:0000256" key="3">
    <source>
        <dbReference type="ARBA" id="ARBA00022475"/>
    </source>
</evidence>
<dbReference type="InterPro" id="IPR011701">
    <property type="entry name" value="MFS"/>
</dbReference>
<feature type="transmembrane region" description="Helical" evidence="7">
    <location>
        <begin position="7"/>
        <end position="31"/>
    </location>
</feature>
<feature type="transmembrane region" description="Helical" evidence="7">
    <location>
        <begin position="299"/>
        <end position="324"/>
    </location>
</feature>
<dbReference type="PANTHER" id="PTHR43266">
    <property type="entry name" value="MACROLIDE-EFFLUX PROTEIN"/>
    <property type="match status" value="1"/>
</dbReference>
<feature type="transmembrane region" description="Helical" evidence="7">
    <location>
        <begin position="336"/>
        <end position="358"/>
    </location>
</feature>
<keyword evidence="4 7" id="KW-0812">Transmembrane</keyword>
<dbReference type="PROSITE" id="PS50850">
    <property type="entry name" value="MFS"/>
    <property type="match status" value="1"/>
</dbReference>
<keyword evidence="6 7" id="KW-0472">Membrane</keyword>
<comment type="subcellular location">
    <subcellularLocation>
        <location evidence="1">Cell membrane</location>
        <topology evidence="1">Multi-pass membrane protein</topology>
    </subcellularLocation>
</comment>
<feature type="domain" description="Major facilitator superfamily (MFS) profile" evidence="8">
    <location>
        <begin position="1"/>
        <end position="388"/>
    </location>
</feature>
<dbReference type="InterPro" id="IPR036259">
    <property type="entry name" value="MFS_trans_sf"/>
</dbReference>
<evidence type="ECO:0000313" key="9">
    <source>
        <dbReference type="EMBL" id="KOS66360.1"/>
    </source>
</evidence>
<name>A0ABR5JW23_9BACI</name>
<dbReference type="EMBL" id="LGRV01000007">
    <property type="protein sequence ID" value="KOS66360.1"/>
    <property type="molecule type" value="Genomic_DNA"/>
</dbReference>
<evidence type="ECO:0000256" key="2">
    <source>
        <dbReference type="ARBA" id="ARBA00022448"/>
    </source>
</evidence>
<keyword evidence="3" id="KW-1003">Cell membrane</keyword>
<evidence type="ECO:0000256" key="6">
    <source>
        <dbReference type="ARBA" id="ARBA00023136"/>
    </source>
</evidence>
<evidence type="ECO:0000256" key="4">
    <source>
        <dbReference type="ARBA" id="ARBA00022692"/>
    </source>
</evidence>
<feature type="transmembrane region" description="Helical" evidence="7">
    <location>
        <begin position="37"/>
        <end position="58"/>
    </location>
</feature>
<dbReference type="SUPFAM" id="SSF103473">
    <property type="entry name" value="MFS general substrate transporter"/>
    <property type="match status" value="1"/>
</dbReference>
<evidence type="ECO:0000256" key="1">
    <source>
        <dbReference type="ARBA" id="ARBA00004651"/>
    </source>
</evidence>
<dbReference type="CDD" id="cd06173">
    <property type="entry name" value="MFS_MefA_like"/>
    <property type="match status" value="1"/>
</dbReference>
<keyword evidence="2" id="KW-0813">Transport</keyword>
<proteinExistence type="predicted"/>